<organism evidence="4 5">
    <name type="scientific">Aeromicrobium wangtongii</name>
    <dbReference type="NCBI Taxonomy" id="2969247"/>
    <lineage>
        <taxon>Bacteria</taxon>
        <taxon>Bacillati</taxon>
        <taxon>Actinomycetota</taxon>
        <taxon>Actinomycetes</taxon>
        <taxon>Propionibacteriales</taxon>
        <taxon>Nocardioidaceae</taxon>
        <taxon>Aeromicrobium</taxon>
    </lineage>
</organism>
<evidence type="ECO:0000313" key="4">
    <source>
        <dbReference type="EMBL" id="UUP13317.1"/>
    </source>
</evidence>
<reference evidence="4 5" key="1">
    <citation type="submission" date="2022-08" db="EMBL/GenBank/DDBJ databases">
        <title>novel species in genus Aeromicrobium.</title>
        <authorList>
            <person name="Ye L."/>
        </authorList>
    </citation>
    <scope>NUCLEOTIDE SEQUENCE [LARGE SCALE GENOMIC DNA]</scope>
    <source>
        <strain evidence="5">zg-Y1379</strain>
    </source>
</reference>
<feature type="region of interest" description="Disordered" evidence="1">
    <location>
        <begin position="36"/>
        <end position="65"/>
    </location>
</feature>
<dbReference type="InterPro" id="IPR043426">
    <property type="entry name" value="MltB-like"/>
</dbReference>
<feature type="region of interest" description="Disordered" evidence="1">
    <location>
        <begin position="273"/>
        <end position="371"/>
    </location>
</feature>
<dbReference type="InterPro" id="IPR023346">
    <property type="entry name" value="Lysozyme-like_dom_sf"/>
</dbReference>
<keyword evidence="2" id="KW-0732">Signal</keyword>
<evidence type="ECO:0000256" key="2">
    <source>
        <dbReference type="SAM" id="SignalP"/>
    </source>
</evidence>
<name>A0ABY5M973_9ACTN</name>
<keyword evidence="5" id="KW-1185">Reference proteome</keyword>
<dbReference type="PANTHER" id="PTHR30163:SF8">
    <property type="entry name" value="LYTIC MUREIN TRANSGLYCOSYLASE"/>
    <property type="match status" value="1"/>
</dbReference>
<dbReference type="CDD" id="cd13399">
    <property type="entry name" value="Slt35-like"/>
    <property type="match status" value="1"/>
</dbReference>
<dbReference type="SUPFAM" id="SSF53955">
    <property type="entry name" value="Lysozyme-like"/>
    <property type="match status" value="1"/>
</dbReference>
<feature type="signal peptide" evidence="2">
    <location>
        <begin position="1"/>
        <end position="37"/>
    </location>
</feature>
<feature type="compositionally biased region" description="Gly residues" evidence="1">
    <location>
        <begin position="324"/>
        <end position="348"/>
    </location>
</feature>
<dbReference type="PANTHER" id="PTHR30163">
    <property type="entry name" value="MEMBRANE-BOUND LYTIC MUREIN TRANSGLYCOSYLASE B"/>
    <property type="match status" value="1"/>
</dbReference>
<dbReference type="Gene3D" id="1.10.530.10">
    <property type="match status" value="1"/>
</dbReference>
<sequence length="424" mass="41871">MGVRQLTRWQKASALVPMAVLVGAWGAAIGNSGLATASDGPSDGAVPDVPSTAFEQPASVQQTPAGVDAKAGAAGTVATLSTNGIPTAALNAYRRSETLLGKADKVCNLQWNLVAAIGRVESNHGRSGGNALDGDGIAQPGIFGVPLDGKDGRANIGDTDSGELDNNSVYDLAVGPMQFIPGTWKSVGVDADNDGDKNPQSINDAATSAGIYLCAGEGDLSDPSVAAAAVKRYNNSDAYVDLVLKISAAYANGDFTQSPNGVSAAPVLTRSADDQTLTPAQRKKAANAQKSTEKKKSVAKPGAGGTKGGGSGGGTKITPIPAPGAGGSGSGGGGNGSGGGSGGGGGGTTKPAPGTLGGGVQDLVEDTPLSPLAPVTKPVTGLLTLVEAIPRCTALASAGPSAAYPSTKYMERYNACIKELTGKK</sequence>
<evidence type="ECO:0000256" key="1">
    <source>
        <dbReference type="SAM" id="MobiDB-lite"/>
    </source>
</evidence>
<evidence type="ECO:0000259" key="3">
    <source>
        <dbReference type="Pfam" id="PF13406"/>
    </source>
</evidence>
<accession>A0ABY5M973</accession>
<evidence type="ECO:0000313" key="5">
    <source>
        <dbReference type="Proteomes" id="UP001316184"/>
    </source>
</evidence>
<feature type="compositionally biased region" description="Gly residues" evidence="1">
    <location>
        <begin position="302"/>
        <end position="315"/>
    </location>
</feature>
<dbReference type="Pfam" id="PF13406">
    <property type="entry name" value="SLT_2"/>
    <property type="match status" value="1"/>
</dbReference>
<dbReference type="RefSeq" id="WP_232403858.1">
    <property type="nucleotide sequence ID" value="NZ_CP102173.1"/>
</dbReference>
<dbReference type="EMBL" id="CP102173">
    <property type="protein sequence ID" value="UUP13317.1"/>
    <property type="molecule type" value="Genomic_DNA"/>
</dbReference>
<dbReference type="Proteomes" id="UP001316184">
    <property type="component" value="Chromosome"/>
</dbReference>
<feature type="chain" id="PRO_5047469420" evidence="2">
    <location>
        <begin position="38"/>
        <end position="424"/>
    </location>
</feature>
<gene>
    <name evidence="4" type="ORF">NQV15_15925</name>
</gene>
<protein>
    <submittedName>
        <fullName evidence="4">Lytic transglycosylase domain-containing protein</fullName>
    </submittedName>
</protein>
<feature type="domain" description="Transglycosylase SLT" evidence="3">
    <location>
        <begin position="173"/>
        <end position="213"/>
    </location>
</feature>
<dbReference type="InterPro" id="IPR031304">
    <property type="entry name" value="SLT_2"/>
</dbReference>
<proteinExistence type="predicted"/>